<reference evidence="3" key="1">
    <citation type="journal article" date="2019" name="Int. J. Syst. Evol. Microbiol.">
        <title>The Global Catalogue of Microorganisms (GCM) 10K type strain sequencing project: providing services to taxonomists for standard genome sequencing and annotation.</title>
        <authorList>
            <consortium name="The Broad Institute Genomics Platform"/>
            <consortium name="The Broad Institute Genome Sequencing Center for Infectious Disease"/>
            <person name="Wu L."/>
            <person name="Ma J."/>
        </authorList>
    </citation>
    <scope>NUCLEOTIDE SEQUENCE [LARGE SCALE GENOMIC DNA]</scope>
    <source>
        <strain evidence="3">CCUG 61948</strain>
    </source>
</reference>
<dbReference type="EC" id="1.-.-.-" evidence="2"/>
<dbReference type="InterPro" id="IPR050744">
    <property type="entry name" value="AI-2_Isomerase_LsrG"/>
</dbReference>
<name>A0ABW3AZ44_9FLAO</name>
<protein>
    <submittedName>
        <fullName evidence="2">Quinol monooxygenase</fullName>
        <ecNumber evidence="2">1.-.-.-</ecNumber>
    </submittedName>
</protein>
<dbReference type="RefSeq" id="WP_379932079.1">
    <property type="nucleotide sequence ID" value="NZ_JBHTHY010000003.1"/>
</dbReference>
<evidence type="ECO:0000313" key="2">
    <source>
        <dbReference type="EMBL" id="MFD0796337.1"/>
    </source>
</evidence>
<dbReference type="Proteomes" id="UP001597012">
    <property type="component" value="Unassembled WGS sequence"/>
</dbReference>
<organism evidence="2 3">
    <name type="scientific">Maribacter chungangensis</name>
    <dbReference type="NCBI Taxonomy" id="1069117"/>
    <lineage>
        <taxon>Bacteria</taxon>
        <taxon>Pseudomonadati</taxon>
        <taxon>Bacteroidota</taxon>
        <taxon>Flavobacteriia</taxon>
        <taxon>Flavobacteriales</taxon>
        <taxon>Flavobacteriaceae</taxon>
        <taxon>Maribacter</taxon>
    </lineage>
</organism>
<dbReference type="PROSITE" id="PS51725">
    <property type="entry name" value="ABM"/>
    <property type="match status" value="1"/>
</dbReference>
<dbReference type="PANTHER" id="PTHR33336">
    <property type="entry name" value="QUINOL MONOOXYGENASE YGIN-RELATED"/>
    <property type="match status" value="1"/>
</dbReference>
<dbReference type="Pfam" id="PF03992">
    <property type="entry name" value="ABM"/>
    <property type="match status" value="1"/>
</dbReference>
<evidence type="ECO:0000313" key="3">
    <source>
        <dbReference type="Proteomes" id="UP001597012"/>
    </source>
</evidence>
<dbReference type="InterPro" id="IPR007138">
    <property type="entry name" value="ABM_dom"/>
</dbReference>
<dbReference type="Gene3D" id="3.30.70.100">
    <property type="match status" value="1"/>
</dbReference>
<gene>
    <name evidence="2" type="ORF">ACFQZJ_02610</name>
</gene>
<evidence type="ECO:0000259" key="1">
    <source>
        <dbReference type="PROSITE" id="PS51725"/>
    </source>
</evidence>
<dbReference type="EMBL" id="JBHTHY010000003">
    <property type="protein sequence ID" value="MFD0796337.1"/>
    <property type="molecule type" value="Genomic_DNA"/>
</dbReference>
<keyword evidence="3" id="KW-1185">Reference proteome</keyword>
<comment type="caution">
    <text evidence="2">The sequence shown here is derived from an EMBL/GenBank/DDBJ whole genome shotgun (WGS) entry which is preliminary data.</text>
</comment>
<dbReference type="PANTHER" id="PTHR33336:SF3">
    <property type="entry name" value="ABM DOMAIN-CONTAINING PROTEIN"/>
    <property type="match status" value="1"/>
</dbReference>
<sequence length="155" mass="17855">MKIDNNNGMKDLGLHNFCLIVLCSMMTATVSGQKEKSDNQAFELENMMVRIAEIEVEADYLDEYVSILEAEAEASVRLEPGVICIYPMFQKEHPTQIRLLEIYSDKAAYESHLQSPHFKHYKESTLPMVKSLQLVDMEAIDKEIMTSIFKKMNRD</sequence>
<feature type="domain" description="ABM" evidence="1">
    <location>
        <begin position="48"/>
        <end position="145"/>
    </location>
</feature>
<dbReference type="GO" id="GO:0004497">
    <property type="term" value="F:monooxygenase activity"/>
    <property type="evidence" value="ECO:0007669"/>
    <property type="project" value="UniProtKB-KW"/>
</dbReference>
<accession>A0ABW3AZ44</accession>
<keyword evidence="2" id="KW-0503">Monooxygenase</keyword>
<keyword evidence="2" id="KW-0560">Oxidoreductase</keyword>
<dbReference type="InterPro" id="IPR011008">
    <property type="entry name" value="Dimeric_a/b-barrel"/>
</dbReference>
<proteinExistence type="predicted"/>
<dbReference type="SUPFAM" id="SSF54909">
    <property type="entry name" value="Dimeric alpha+beta barrel"/>
    <property type="match status" value="1"/>
</dbReference>